<protein>
    <submittedName>
        <fullName evidence="2">Uncharacterized protein</fullName>
    </submittedName>
</protein>
<evidence type="ECO:0000313" key="2">
    <source>
        <dbReference type="EMBL" id="CCQ65099.1"/>
    </source>
</evidence>
<reference evidence="2 3" key="1">
    <citation type="submission" date="2013-01" db="EMBL/GenBank/DDBJ databases">
        <authorList>
            <person name="Bench S."/>
        </authorList>
    </citation>
    <scope>NUCLEOTIDE SEQUENCE [LARGE SCALE GENOMIC DNA]</scope>
    <source>
        <strain evidence="2 3">WH 0402</strain>
    </source>
</reference>
<dbReference type="EMBL" id="CAQN01000113">
    <property type="protein sequence ID" value="CCQ65099.1"/>
    <property type="molecule type" value="Genomic_DNA"/>
</dbReference>
<comment type="caution">
    <text evidence="2">The sequence shown here is derived from an EMBL/GenBank/DDBJ whole genome shotgun (WGS) entry which is preliminary data.</text>
</comment>
<organism evidence="2 3">
    <name type="scientific">Crocosphaera watsonii WH 0402</name>
    <dbReference type="NCBI Taxonomy" id="1284629"/>
    <lineage>
        <taxon>Bacteria</taxon>
        <taxon>Bacillati</taxon>
        <taxon>Cyanobacteriota</taxon>
        <taxon>Cyanophyceae</taxon>
        <taxon>Oscillatoriophycideae</taxon>
        <taxon>Chroococcales</taxon>
        <taxon>Aphanothecaceae</taxon>
        <taxon>Crocosphaera</taxon>
    </lineage>
</organism>
<keyword evidence="1" id="KW-1133">Transmembrane helix</keyword>
<feature type="transmembrane region" description="Helical" evidence="1">
    <location>
        <begin position="12"/>
        <end position="28"/>
    </location>
</feature>
<name>T2JJ53_CROWT</name>
<dbReference type="SUPFAM" id="SSF143597">
    <property type="entry name" value="YojJ-like"/>
    <property type="match status" value="1"/>
</dbReference>
<reference evidence="2 3" key="2">
    <citation type="submission" date="2013-09" db="EMBL/GenBank/DDBJ databases">
        <title>Whole genome comparison of six Crocosphaera watsonii strains with differing phenotypes.</title>
        <authorList>
            <person name="Bench S.R."/>
            <person name="Heller P."/>
            <person name="Frank I."/>
            <person name="Arciniega M."/>
            <person name="Shilova I.N."/>
            <person name="Zehr J.P."/>
        </authorList>
    </citation>
    <scope>NUCLEOTIDE SEQUENCE [LARGE SCALE GENOMIC DNA]</scope>
    <source>
        <strain evidence="2 3">WH 0402</strain>
    </source>
</reference>
<dbReference type="AlphaFoldDB" id="T2JJ53"/>
<keyword evidence="1" id="KW-0472">Membrane</keyword>
<proteinExistence type="predicted"/>
<accession>T2JJ53</accession>
<gene>
    <name evidence="2" type="ORF">CWATWH0402_4832</name>
</gene>
<feature type="transmembrane region" description="Helical" evidence="1">
    <location>
        <begin position="34"/>
        <end position="54"/>
    </location>
</feature>
<keyword evidence="1" id="KW-0812">Transmembrane</keyword>
<evidence type="ECO:0000313" key="3">
    <source>
        <dbReference type="Proteomes" id="UP000018130"/>
    </source>
</evidence>
<evidence type="ECO:0000256" key="1">
    <source>
        <dbReference type="SAM" id="Phobius"/>
    </source>
</evidence>
<dbReference type="Proteomes" id="UP000018130">
    <property type="component" value="Unassembled WGS sequence"/>
</dbReference>
<dbReference type="InterPro" id="IPR036888">
    <property type="entry name" value="DNA_integrity_DisA_N_sf"/>
</dbReference>
<sequence>MLLAIGERRTLYMVRGLIILMLAAVISEKLQFSLLQFVLEKLVLGAAVAMAVIFQGEFRRFLELLGQGKILQFFKENPAVSKPIML</sequence>